<dbReference type="InterPro" id="IPR032675">
    <property type="entry name" value="LRR_dom_sf"/>
</dbReference>
<dbReference type="Gene3D" id="3.80.10.10">
    <property type="entry name" value="Ribonuclease Inhibitor"/>
    <property type="match status" value="1"/>
</dbReference>
<gene>
    <name evidence="4" type="ORF">GOP47_0008093</name>
</gene>
<evidence type="ECO:0000256" key="1">
    <source>
        <dbReference type="ARBA" id="ARBA00022614"/>
    </source>
</evidence>
<evidence type="ECO:0000256" key="2">
    <source>
        <dbReference type="ARBA" id="ARBA00022737"/>
    </source>
</evidence>
<dbReference type="AlphaFoldDB" id="A0A9D4ZHQ7"/>
<evidence type="ECO:0000313" key="5">
    <source>
        <dbReference type="Proteomes" id="UP000886520"/>
    </source>
</evidence>
<dbReference type="Pfam" id="PF08263">
    <property type="entry name" value="LRRNT_2"/>
    <property type="match status" value="1"/>
</dbReference>
<name>A0A9D4ZHQ7_ADICA</name>
<reference evidence="4" key="1">
    <citation type="submission" date="2021-01" db="EMBL/GenBank/DDBJ databases">
        <title>Adiantum capillus-veneris genome.</title>
        <authorList>
            <person name="Fang Y."/>
            <person name="Liao Q."/>
        </authorList>
    </citation>
    <scope>NUCLEOTIDE SEQUENCE</scope>
    <source>
        <strain evidence="4">H3</strain>
        <tissue evidence="4">Leaf</tissue>
    </source>
</reference>
<proteinExistence type="predicted"/>
<sequence length="157" mass="17085">MLYLSESWSGEHDCCTWEGVTCSTTPTSIANHTNVIATSSVLEAGACVTAHSLYFYKLSILPSATAMSSLESLFNLPLLSTLQLPPIKPFKFLHVFWGAAAIAALPHPLQSRPHWSPHPSLFISPPPPSTPSPQPLIHHNNVPSISCSLLHDIVKWP</sequence>
<protein>
    <recommendedName>
        <fullName evidence="3">Leucine-rich repeat-containing N-terminal plant-type domain-containing protein</fullName>
    </recommendedName>
</protein>
<organism evidence="4 5">
    <name type="scientific">Adiantum capillus-veneris</name>
    <name type="common">Maidenhair fern</name>
    <dbReference type="NCBI Taxonomy" id="13818"/>
    <lineage>
        <taxon>Eukaryota</taxon>
        <taxon>Viridiplantae</taxon>
        <taxon>Streptophyta</taxon>
        <taxon>Embryophyta</taxon>
        <taxon>Tracheophyta</taxon>
        <taxon>Polypodiopsida</taxon>
        <taxon>Polypodiidae</taxon>
        <taxon>Polypodiales</taxon>
        <taxon>Pteridineae</taxon>
        <taxon>Pteridaceae</taxon>
        <taxon>Vittarioideae</taxon>
        <taxon>Adiantum</taxon>
    </lineage>
</organism>
<dbReference type="Proteomes" id="UP000886520">
    <property type="component" value="Chromosome 8"/>
</dbReference>
<comment type="caution">
    <text evidence="4">The sequence shown here is derived from an EMBL/GenBank/DDBJ whole genome shotgun (WGS) entry which is preliminary data.</text>
</comment>
<keyword evidence="2" id="KW-0677">Repeat</keyword>
<keyword evidence="1" id="KW-0433">Leucine-rich repeat</keyword>
<accession>A0A9D4ZHQ7</accession>
<keyword evidence="5" id="KW-1185">Reference proteome</keyword>
<dbReference type="InterPro" id="IPR013210">
    <property type="entry name" value="LRR_N_plant-typ"/>
</dbReference>
<evidence type="ECO:0000259" key="3">
    <source>
        <dbReference type="Pfam" id="PF08263"/>
    </source>
</evidence>
<feature type="domain" description="Leucine-rich repeat-containing N-terminal plant-type" evidence="3">
    <location>
        <begin position="5"/>
        <end position="23"/>
    </location>
</feature>
<dbReference type="EMBL" id="JABFUD020000008">
    <property type="protein sequence ID" value="KAI5076028.1"/>
    <property type="molecule type" value="Genomic_DNA"/>
</dbReference>
<evidence type="ECO:0000313" key="4">
    <source>
        <dbReference type="EMBL" id="KAI5076028.1"/>
    </source>
</evidence>